<evidence type="ECO:0000313" key="1">
    <source>
        <dbReference type="EMBL" id="NSX53734.1"/>
    </source>
</evidence>
<dbReference type="Proteomes" id="UP000777935">
    <property type="component" value="Unassembled WGS sequence"/>
</dbReference>
<keyword evidence="2" id="KW-1185">Reference proteome</keyword>
<dbReference type="PIRSF" id="PIRSF029288">
    <property type="entry name" value="SciE_ImpE"/>
    <property type="match status" value="1"/>
</dbReference>
<reference evidence="1 2" key="1">
    <citation type="submission" date="2020-06" db="EMBL/GenBank/DDBJ databases">
        <title>Sulfitobacter algicola sp. nov., isolated from green algae.</title>
        <authorList>
            <person name="Wang C."/>
        </authorList>
    </citation>
    <scope>NUCLEOTIDE SEQUENCE [LARGE SCALE GENOMIC DNA]</scope>
    <source>
        <strain evidence="1 2">1151</strain>
    </source>
</reference>
<dbReference type="Gene3D" id="1.25.40.10">
    <property type="entry name" value="Tetratricopeptide repeat domain"/>
    <property type="match status" value="1"/>
</dbReference>
<dbReference type="RefSeq" id="WP_174134998.1">
    <property type="nucleotide sequence ID" value="NZ_JABUFE010000001.1"/>
</dbReference>
<organism evidence="1 2">
    <name type="scientific">Parasulfitobacter algicola</name>
    <dbReference type="NCBI Taxonomy" id="2614809"/>
    <lineage>
        <taxon>Bacteria</taxon>
        <taxon>Pseudomonadati</taxon>
        <taxon>Pseudomonadota</taxon>
        <taxon>Alphaproteobacteria</taxon>
        <taxon>Rhodobacterales</taxon>
        <taxon>Roseobacteraceae</taxon>
        <taxon>Parasulfitobacter</taxon>
    </lineage>
</organism>
<dbReference type="EMBL" id="JABUFE010000001">
    <property type="protein sequence ID" value="NSX53734.1"/>
    <property type="molecule type" value="Genomic_DNA"/>
</dbReference>
<evidence type="ECO:0000313" key="2">
    <source>
        <dbReference type="Proteomes" id="UP000777935"/>
    </source>
</evidence>
<dbReference type="SUPFAM" id="SSF144059">
    <property type="entry name" value="ImpE-like"/>
    <property type="match status" value="1"/>
</dbReference>
<name>A0ABX2ILK2_9RHOB</name>
<protein>
    <submittedName>
        <fullName evidence="1">Nitrogen fixation protein</fullName>
    </submittedName>
</protein>
<dbReference type="Pfam" id="PF07024">
    <property type="entry name" value="ImpE"/>
    <property type="match status" value="1"/>
</dbReference>
<accession>A0ABX2ILK2</accession>
<comment type="caution">
    <text evidence="1">The sequence shown here is derived from an EMBL/GenBank/DDBJ whole genome shotgun (WGS) entry which is preliminary data.</text>
</comment>
<sequence length="269" mass="29162">MSTIAELISNNDLDAAITAVSADVKANPGKAEPRIVLADLCVCDGDLDKADTHLKMASRLSPDVATSLAAYRNHLRGMFARGRWYDEAAIPDFPQGPTERDKLAIKVNLALRDGDGDTARAAIDELDALRGEQPVFWNDAPAADFRDLDDRLPHAIEALTTGGSYLWVDFTLIQSLEFAEVSRPRDLALRRARMTLMDGASAEVLIPATYHGSSTIEQKMGRETDWVEAPGTLMIGRGQRSFLVGDEAQTIMSATNITLTHATAEAAHG</sequence>
<gene>
    <name evidence="1" type="ORF">HRQ87_02870</name>
</gene>
<dbReference type="InterPro" id="IPR009211">
    <property type="entry name" value="TagJ"/>
</dbReference>
<proteinExistence type="predicted"/>
<dbReference type="InterPro" id="IPR011990">
    <property type="entry name" value="TPR-like_helical_dom_sf"/>
</dbReference>